<accession>A0A1I3B1K7</accession>
<sequence length="358" mass="39605">MRSPAERYPRHQCYRRPDSTLALSLAVLALTLLAGCGQRETQGKPAAKAVRILNVSYDPTRELWKDVNQAFIPKYRRETGVELEIQQSHAASGSQARAIIDGLEADVATLSIWSDTDALRKKGLLKEKWEDSFPNRSLPYTSTVVFVVRRGNPKGIKDWPDLVSQDISVITPSPKTSGNGKLSFLAAWGSVIASGGTAEQARDFVTRLYQKVPVLDTGARGATTTFAQKGIGDVHLSLESEAWLEVQESQGALEIVYPPQSILHEPHVAVVDKTVDARGTRVPAEAYLLFLYTPEGQEIIARHHFRPTDEATLQKHRQEFPPLKMFTIQDFAAGWDEAQKAFFADGAVFDQIYSAGTK</sequence>
<keyword evidence="5" id="KW-0574">Periplasm</keyword>
<evidence type="ECO:0000256" key="4">
    <source>
        <dbReference type="ARBA" id="ARBA00022729"/>
    </source>
</evidence>
<dbReference type="CDD" id="cd01005">
    <property type="entry name" value="PBP2_CysP"/>
    <property type="match status" value="1"/>
</dbReference>
<evidence type="ECO:0000256" key="3">
    <source>
        <dbReference type="ARBA" id="ARBA00022448"/>
    </source>
</evidence>
<evidence type="ECO:0000256" key="2">
    <source>
        <dbReference type="ARBA" id="ARBA00006099"/>
    </source>
</evidence>
<proteinExistence type="inferred from homology"/>
<dbReference type="OrthoDB" id="9802127at2"/>
<dbReference type="PANTHER" id="PTHR30368:SF2">
    <property type="entry name" value="SULFATE-BINDING PROTEIN"/>
    <property type="match status" value="1"/>
</dbReference>
<dbReference type="GO" id="GO:0042597">
    <property type="term" value="C:periplasmic space"/>
    <property type="evidence" value="ECO:0007669"/>
    <property type="project" value="UniProtKB-SubCell"/>
</dbReference>
<evidence type="ECO:0000256" key="1">
    <source>
        <dbReference type="ARBA" id="ARBA00004418"/>
    </source>
</evidence>
<dbReference type="AlphaFoldDB" id="A0A1I3B1K7"/>
<dbReference type="EMBL" id="FOQD01000001">
    <property type="protein sequence ID" value="SFH56060.1"/>
    <property type="molecule type" value="Genomic_DNA"/>
</dbReference>
<dbReference type="PANTHER" id="PTHR30368">
    <property type="entry name" value="SULFATE-BINDING PROTEIN"/>
    <property type="match status" value="1"/>
</dbReference>
<dbReference type="Pfam" id="PF13531">
    <property type="entry name" value="SBP_bac_11"/>
    <property type="match status" value="1"/>
</dbReference>
<dbReference type="Gene3D" id="3.40.190.10">
    <property type="entry name" value="Periplasmic binding protein-like II"/>
    <property type="match status" value="2"/>
</dbReference>
<evidence type="ECO:0000313" key="7">
    <source>
        <dbReference type="Proteomes" id="UP000199518"/>
    </source>
</evidence>
<protein>
    <submittedName>
        <fullName evidence="6">Sulfate transport system substrate-binding protein</fullName>
    </submittedName>
</protein>
<comment type="similarity">
    <text evidence="2">Belongs to the prokaryotic sulfate-binding protein family.</text>
</comment>
<dbReference type="GO" id="GO:1902358">
    <property type="term" value="P:sulfate transmembrane transport"/>
    <property type="evidence" value="ECO:0007669"/>
    <property type="project" value="InterPro"/>
</dbReference>
<dbReference type="RefSeq" id="WP_092047036.1">
    <property type="nucleotide sequence ID" value="NZ_FOQD01000001.1"/>
</dbReference>
<dbReference type="NCBIfam" id="NF008022">
    <property type="entry name" value="PRK10752.1"/>
    <property type="match status" value="1"/>
</dbReference>
<keyword evidence="4" id="KW-0732">Signal</keyword>
<reference evidence="7" key="1">
    <citation type="submission" date="2016-10" db="EMBL/GenBank/DDBJ databases">
        <authorList>
            <person name="Varghese N."/>
            <person name="Submissions S."/>
        </authorList>
    </citation>
    <scope>NUCLEOTIDE SEQUENCE [LARGE SCALE GENOMIC DNA]</scope>
    <source>
        <strain evidence="7">DSM 26348</strain>
    </source>
</reference>
<dbReference type="STRING" id="1576369.SAMN05421753_101170"/>
<keyword evidence="3" id="KW-0813">Transport</keyword>
<comment type="subcellular location">
    <subcellularLocation>
        <location evidence="1">Periplasm</location>
    </subcellularLocation>
</comment>
<dbReference type="Proteomes" id="UP000199518">
    <property type="component" value="Unassembled WGS sequence"/>
</dbReference>
<dbReference type="InterPro" id="IPR005669">
    <property type="entry name" value="Thiosulph/SO4-bd"/>
</dbReference>
<gene>
    <name evidence="6" type="ORF">SAMN05421753_101170</name>
</gene>
<keyword evidence="7" id="KW-1185">Reference proteome</keyword>
<name>A0A1I3B1K7_9PLAN</name>
<organism evidence="6 7">
    <name type="scientific">Planctomicrobium piriforme</name>
    <dbReference type="NCBI Taxonomy" id="1576369"/>
    <lineage>
        <taxon>Bacteria</taxon>
        <taxon>Pseudomonadati</taxon>
        <taxon>Planctomycetota</taxon>
        <taxon>Planctomycetia</taxon>
        <taxon>Planctomycetales</taxon>
        <taxon>Planctomycetaceae</taxon>
        <taxon>Planctomicrobium</taxon>
    </lineage>
</organism>
<dbReference type="NCBIfam" id="TIGR00971">
    <property type="entry name" value="3a0106s03"/>
    <property type="match status" value="1"/>
</dbReference>
<evidence type="ECO:0000313" key="6">
    <source>
        <dbReference type="EMBL" id="SFH56060.1"/>
    </source>
</evidence>
<dbReference type="SUPFAM" id="SSF53850">
    <property type="entry name" value="Periplasmic binding protein-like II"/>
    <property type="match status" value="1"/>
</dbReference>
<dbReference type="GO" id="GO:0140104">
    <property type="term" value="F:molecular carrier activity"/>
    <property type="evidence" value="ECO:0007669"/>
    <property type="project" value="InterPro"/>
</dbReference>
<evidence type="ECO:0000256" key="5">
    <source>
        <dbReference type="ARBA" id="ARBA00022764"/>
    </source>
</evidence>